<dbReference type="Pfam" id="PF00144">
    <property type="entry name" value="Beta-lactamase"/>
    <property type="match status" value="1"/>
</dbReference>
<dbReference type="KEGG" id="lpy:FIV34_17680"/>
<dbReference type="InterPro" id="IPR012338">
    <property type="entry name" value="Beta-lactam/transpept-like"/>
</dbReference>
<dbReference type="Gene3D" id="3.40.710.10">
    <property type="entry name" value="DD-peptidase/beta-lactamase superfamily"/>
    <property type="match status" value="1"/>
</dbReference>
<name>A0A4Y5Z6H8_9GAMM</name>
<feature type="signal peptide" evidence="1">
    <location>
        <begin position="1"/>
        <end position="25"/>
    </location>
</feature>
<dbReference type="SUPFAM" id="SSF56601">
    <property type="entry name" value="beta-lactamase/transpeptidase-like"/>
    <property type="match status" value="1"/>
</dbReference>
<dbReference type="AlphaFoldDB" id="A0A4Y5Z6H8"/>
<reference evidence="3 4" key="1">
    <citation type="submission" date="2019-06" db="EMBL/GenBank/DDBJ databases">
        <title>A complete genome sequence for Luteibacter pinisoli MAH-14.</title>
        <authorList>
            <person name="Baltrus D.A."/>
        </authorList>
    </citation>
    <scope>NUCLEOTIDE SEQUENCE [LARGE SCALE GENOMIC DNA]</scope>
    <source>
        <strain evidence="3 4">MAH-14</strain>
    </source>
</reference>
<dbReference type="RefSeq" id="WP_139984836.1">
    <property type="nucleotide sequence ID" value="NZ_CP041046.1"/>
</dbReference>
<dbReference type="PANTHER" id="PTHR46825:SF9">
    <property type="entry name" value="BETA-LACTAMASE-RELATED DOMAIN-CONTAINING PROTEIN"/>
    <property type="match status" value="1"/>
</dbReference>
<dbReference type="Proteomes" id="UP000316093">
    <property type="component" value="Chromosome"/>
</dbReference>
<feature type="domain" description="Beta-lactamase-related" evidence="2">
    <location>
        <begin position="46"/>
        <end position="355"/>
    </location>
</feature>
<protein>
    <submittedName>
        <fullName evidence="3">Beta-lactamase family protein</fullName>
    </submittedName>
</protein>
<dbReference type="InterPro" id="IPR001466">
    <property type="entry name" value="Beta-lactam-related"/>
</dbReference>
<gene>
    <name evidence="3" type="ORF">FIV34_17680</name>
</gene>
<accession>A0A4Y5Z6H8</accession>
<evidence type="ECO:0000313" key="4">
    <source>
        <dbReference type="Proteomes" id="UP000316093"/>
    </source>
</evidence>
<dbReference type="PANTHER" id="PTHR46825">
    <property type="entry name" value="D-ALANYL-D-ALANINE-CARBOXYPEPTIDASE/ENDOPEPTIDASE AMPH"/>
    <property type="match status" value="1"/>
</dbReference>
<sequence>MTPRDMTLRAVFFAMACVGLSVAHGAAPGAPFASQADAIVNRFTKTTGPGASVAVYRDGKLIYQASRGEASVELHVPAKEGSVYRIGSITKTVTAATILSLVHEGKLALTDPLAKFLPDFPGASGITIAQLLSHTAGVSDEWTADPAQPLDTRALVALIAKQPLDFKPGSEWRYSNSGYMLLGAVIEQVTGKAWDQAEHDQVLVPFGMTHTGFHPDDVVVDGAVQGYGADAAGKVTRPPFVSITGPMSAGALSSTADDIARLAVGLGNAKVFSPELLKAMTTPARLSDGSDAPYGLGLALSTVKGEPVYGHNGGIEGFSSQFFVVPKDHVAVAVLVNSDSGTPSARAIALQLAAAAIGKPYQTFTDVTLSDRDKQALVGSYQIQGDSAHAITLEHGALYIQRAPGPKRRLATAKGDLLYYAGEGTDYIHVVKVDGGKVSGIEFFVDGVGPGRVEKRVAGVK</sequence>
<evidence type="ECO:0000259" key="2">
    <source>
        <dbReference type="Pfam" id="PF00144"/>
    </source>
</evidence>
<dbReference type="OrthoDB" id="9799367at2"/>
<evidence type="ECO:0000313" key="3">
    <source>
        <dbReference type="EMBL" id="QDE40911.1"/>
    </source>
</evidence>
<organism evidence="3 4">
    <name type="scientific">Luteibacter pinisoli</name>
    <dbReference type="NCBI Taxonomy" id="2589080"/>
    <lineage>
        <taxon>Bacteria</taxon>
        <taxon>Pseudomonadati</taxon>
        <taxon>Pseudomonadota</taxon>
        <taxon>Gammaproteobacteria</taxon>
        <taxon>Lysobacterales</taxon>
        <taxon>Rhodanobacteraceae</taxon>
        <taxon>Luteibacter</taxon>
    </lineage>
</organism>
<dbReference type="InterPro" id="IPR050491">
    <property type="entry name" value="AmpC-like"/>
</dbReference>
<keyword evidence="4" id="KW-1185">Reference proteome</keyword>
<dbReference type="EMBL" id="CP041046">
    <property type="protein sequence ID" value="QDE40911.1"/>
    <property type="molecule type" value="Genomic_DNA"/>
</dbReference>
<feature type="chain" id="PRO_5021354475" evidence="1">
    <location>
        <begin position="26"/>
        <end position="461"/>
    </location>
</feature>
<proteinExistence type="predicted"/>
<evidence type="ECO:0000256" key="1">
    <source>
        <dbReference type="SAM" id="SignalP"/>
    </source>
</evidence>
<keyword evidence="1" id="KW-0732">Signal</keyword>